<reference evidence="1 2" key="1">
    <citation type="submission" date="2018-07" db="EMBL/GenBank/DDBJ databases">
        <title>Anaerosacharophilus polymeroproducens gen. nov. sp. nov., an anaerobic bacterium isolated from salt field.</title>
        <authorList>
            <person name="Kim W."/>
            <person name="Yang S.-H."/>
            <person name="Oh J."/>
            <person name="Lee J.-H."/>
            <person name="Kwon K.K."/>
        </authorList>
    </citation>
    <scope>NUCLEOTIDE SEQUENCE [LARGE SCALE GENOMIC DNA]</scope>
    <source>
        <strain evidence="1 2">MCWD5</strain>
    </source>
</reference>
<dbReference type="AlphaFoldDB" id="A0A371AQK3"/>
<proteinExistence type="predicted"/>
<dbReference type="Proteomes" id="UP000255036">
    <property type="component" value="Unassembled WGS sequence"/>
</dbReference>
<evidence type="ECO:0000313" key="1">
    <source>
        <dbReference type="EMBL" id="RDU21856.1"/>
    </source>
</evidence>
<name>A0A371AQK3_9FIRM</name>
<sequence length="66" mass="7615">MFNLSIKEQKEILGGRFKLTVYYGPGYEIVAEKSFTTHKQAKAWLDEHYPNCGGNGQGYHYDIEEI</sequence>
<keyword evidence="2" id="KW-1185">Reference proteome</keyword>
<dbReference type="OrthoDB" id="2086968at2"/>
<comment type="caution">
    <text evidence="1">The sequence shown here is derived from an EMBL/GenBank/DDBJ whole genome shotgun (WGS) entry which is preliminary data.</text>
</comment>
<dbReference type="RefSeq" id="WP_115483588.1">
    <property type="nucleotide sequence ID" value="NZ_QRCT01000051.1"/>
</dbReference>
<protein>
    <submittedName>
        <fullName evidence="1">Uncharacterized protein</fullName>
    </submittedName>
</protein>
<evidence type="ECO:0000313" key="2">
    <source>
        <dbReference type="Proteomes" id="UP000255036"/>
    </source>
</evidence>
<dbReference type="EMBL" id="QRCT01000051">
    <property type="protein sequence ID" value="RDU21856.1"/>
    <property type="molecule type" value="Genomic_DNA"/>
</dbReference>
<gene>
    <name evidence="1" type="ORF">DWV06_17900</name>
</gene>
<organism evidence="1 2">
    <name type="scientific">Anaerosacchariphilus polymeriproducens</name>
    <dbReference type="NCBI Taxonomy" id="1812858"/>
    <lineage>
        <taxon>Bacteria</taxon>
        <taxon>Bacillati</taxon>
        <taxon>Bacillota</taxon>
        <taxon>Clostridia</taxon>
        <taxon>Lachnospirales</taxon>
        <taxon>Lachnospiraceae</taxon>
        <taxon>Anaerosacchariphilus</taxon>
    </lineage>
</organism>
<accession>A0A371AQK3</accession>